<evidence type="ECO:0000256" key="3">
    <source>
        <dbReference type="ARBA" id="ARBA00023136"/>
    </source>
</evidence>
<proteinExistence type="predicted"/>
<accession>A0ABW5BT31</accession>
<feature type="transmembrane region" description="Helical" evidence="4">
    <location>
        <begin position="102"/>
        <end position="126"/>
    </location>
</feature>
<gene>
    <name evidence="6" type="ORF">ACFSKO_20680</name>
</gene>
<reference evidence="7" key="1">
    <citation type="journal article" date="2019" name="Int. J. Syst. Evol. Microbiol.">
        <title>The Global Catalogue of Microorganisms (GCM) 10K type strain sequencing project: providing services to taxonomists for standard genome sequencing and annotation.</title>
        <authorList>
            <consortium name="The Broad Institute Genomics Platform"/>
            <consortium name="The Broad Institute Genome Sequencing Center for Infectious Disease"/>
            <person name="Wu L."/>
            <person name="Ma J."/>
        </authorList>
    </citation>
    <scope>NUCLEOTIDE SEQUENCE [LARGE SCALE GENOMIC DNA]</scope>
    <source>
        <strain evidence="7">CGMCC 4.7192</strain>
    </source>
</reference>
<dbReference type="InterPro" id="IPR020846">
    <property type="entry name" value="MFS_dom"/>
</dbReference>
<organism evidence="6 7">
    <name type="scientific">Kiloniella antarctica</name>
    <dbReference type="NCBI Taxonomy" id="1550907"/>
    <lineage>
        <taxon>Bacteria</taxon>
        <taxon>Pseudomonadati</taxon>
        <taxon>Pseudomonadota</taxon>
        <taxon>Alphaproteobacteria</taxon>
        <taxon>Rhodospirillales</taxon>
        <taxon>Kiloniellaceae</taxon>
        <taxon>Kiloniella</taxon>
    </lineage>
</organism>
<keyword evidence="3 4" id="KW-0472">Membrane</keyword>
<dbReference type="InterPro" id="IPR011701">
    <property type="entry name" value="MFS"/>
</dbReference>
<evidence type="ECO:0000313" key="6">
    <source>
        <dbReference type="EMBL" id="MFD2208041.1"/>
    </source>
</evidence>
<dbReference type="Gene3D" id="1.20.1250.20">
    <property type="entry name" value="MFS general substrate transporter like domains"/>
    <property type="match status" value="1"/>
</dbReference>
<feature type="transmembrane region" description="Helical" evidence="4">
    <location>
        <begin position="318"/>
        <end position="341"/>
    </location>
</feature>
<dbReference type="PANTHER" id="PTHR11360:SF308">
    <property type="entry name" value="BLL3089 PROTEIN"/>
    <property type="match status" value="1"/>
</dbReference>
<feature type="transmembrane region" description="Helical" evidence="4">
    <location>
        <begin position="49"/>
        <end position="66"/>
    </location>
</feature>
<feature type="domain" description="Major facilitator superfamily (MFS) profile" evidence="5">
    <location>
        <begin position="11"/>
        <end position="408"/>
    </location>
</feature>
<feature type="transmembrane region" description="Helical" evidence="4">
    <location>
        <begin position="385"/>
        <end position="403"/>
    </location>
</feature>
<evidence type="ECO:0000259" key="5">
    <source>
        <dbReference type="PROSITE" id="PS50850"/>
    </source>
</evidence>
<keyword evidence="1 4" id="KW-0812">Transmembrane</keyword>
<keyword evidence="2 4" id="KW-1133">Transmembrane helix</keyword>
<dbReference type="PANTHER" id="PTHR11360">
    <property type="entry name" value="MONOCARBOXYLATE TRANSPORTER"/>
    <property type="match status" value="1"/>
</dbReference>
<keyword evidence="7" id="KW-1185">Reference proteome</keyword>
<dbReference type="SUPFAM" id="SSF103473">
    <property type="entry name" value="MFS general substrate transporter"/>
    <property type="match status" value="1"/>
</dbReference>
<evidence type="ECO:0000313" key="7">
    <source>
        <dbReference type="Proteomes" id="UP001597294"/>
    </source>
</evidence>
<feature type="transmembrane region" description="Helical" evidence="4">
    <location>
        <begin position="169"/>
        <end position="189"/>
    </location>
</feature>
<feature type="transmembrane region" description="Helical" evidence="4">
    <location>
        <begin position="295"/>
        <end position="312"/>
    </location>
</feature>
<dbReference type="Proteomes" id="UP001597294">
    <property type="component" value="Unassembled WGS sequence"/>
</dbReference>
<protein>
    <submittedName>
        <fullName evidence="6">MFS transporter</fullName>
    </submittedName>
</protein>
<feature type="transmembrane region" description="Helical" evidence="4">
    <location>
        <begin position="264"/>
        <end position="283"/>
    </location>
</feature>
<feature type="transmembrane region" description="Helical" evidence="4">
    <location>
        <begin position="138"/>
        <end position="163"/>
    </location>
</feature>
<evidence type="ECO:0000256" key="4">
    <source>
        <dbReference type="SAM" id="Phobius"/>
    </source>
</evidence>
<name>A0ABW5BT31_9PROT</name>
<feature type="transmembrane region" description="Helical" evidence="4">
    <location>
        <begin position="78"/>
        <end position="96"/>
    </location>
</feature>
<dbReference type="EMBL" id="JBHUII010000013">
    <property type="protein sequence ID" value="MFD2208041.1"/>
    <property type="molecule type" value="Genomic_DNA"/>
</dbReference>
<sequence length="420" mass="46230">MISFLLQNFRFLSFGFLLALASSFGQTFYVSLFSADIRAELGLSHGDFGVLYSSATLVSGFAVIWFGKQIDYVDLRIYACLVALVLALAAFALAMVPSGWPYLILPIFFFIRLCGQGLMMHTSITAMARYFHENRGRAIAIASLGLSLGEACLPLLTILLIGFMGWRDVWLLNAVLLSLVLIPAILFLLRGHSDRDARMNEQIKSQAAANLDVDEVRHWSRDEVVKDPAFYLLLPGLATLAFVVTGIFFHQIHIVTTKGWSMDWFAGTFTAYAATITISAIVAGSMVDRYGAIKLLTVHIPVFAFGLVFLVISDHAYAALIFMMLIGISVGFGSTTLSAFWAEAYGTKHIGAIRALAMSISVLASAISPALFGWMFDLGVSSEKVVIGCILWCLFAATCLWFSQRQILRRRLNTRIVPVI</sequence>
<dbReference type="Pfam" id="PF07690">
    <property type="entry name" value="MFS_1"/>
    <property type="match status" value="1"/>
</dbReference>
<feature type="transmembrane region" description="Helical" evidence="4">
    <location>
        <begin position="353"/>
        <end position="373"/>
    </location>
</feature>
<evidence type="ECO:0000256" key="1">
    <source>
        <dbReference type="ARBA" id="ARBA00022692"/>
    </source>
</evidence>
<dbReference type="InterPro" id="IPR050327">
    <property type="entry name" value="Proton-linked_MCT"/>
</dbReference>
<dbReference type="InterPro" id="IPR036259">
    <property type="entry name" value="MFS_trans_sf"/>
</dbReference>
<feature type="transmembrane region" description="Helical" evidence="4">
    <location>
        <begin position="229"/>
        <end position="252"/>
    </location>
</feature>
<evidence type="ECO:0000256" key="2">
    <source>
        <dbReference type="ARBA" id="ARBA00022989"/>
    </source>
</evidence>
<dbReference type="PROSITE" id="PS50850">
    <property type="entry name" value="MFS"/>
    <property type="match status" value="1"/>
</dbReference>
<dbReference type="RefSeq" id="WP_380255273.1">
    <property type="nucleotide sequence ID" value="NZ_JBHUII010000013.1"/>
</dbReference>
<comment type="caution">
    <text evidence="6">The sequence shown here is derived from an EMBL/GenBank/DDBJ whole genome shotgun (WGS) entry which is preliminary data.</text>
</comment>